<evidence type="ECO:0000256" key="1">
    <source>
        <dbReference type="SAM" id="SignalP"/>
    </source>
</evidence>
<keyword evidence="1" id="KW-0732">Signal</keyword>
<dbReference type="AlphaFoldDB" id="A0A7W3U247"/>
<gene>
    <name evidence="2" type="ORF">H4F99_03630</name>
</gene>
<dbReference type="RefSeq" id="WP_182668358.1">
    <property type="nucleotide sequence ID" value="NZ_JACHTE010000002.1"/>
</dbReference>
<dbReference type="EMBL" id="JACHTE010000002">
    <property type="protein sequence ID" value="MBB1087576.1"/>
    <property type="molecule type" value="Genomic_DNA"/>
</dbReference>
<sequence length="57" mass="5627">MSRKFRLLPIIALLSLTACATMAGASIGGGIGSMSGHTGSGMMIGAGVGTMVEILDD</sequence>
<feature type="signal peptide" evidence="1">
    <location>
        <begin position="1"/>
        <end position="20"/>
    </location>
</feature>
<dbReference type="Proteomes" id="UP000552587">
    <property type="component" value="Unassembled WGS sequence"/>
</dbReference>
<evidence type="ECO:0008006" key="4">
    <source>
        <dbReference type="Google" id="ProtNLM"/>
    </source>
</evidence>
<protein>
    <recommendedName>
        <fullName evidence="4">Glycine zipper 2TM domain-containing protein</fullName>
    </recommendedName>
</protein>
<comment type="caution">
    <text evidence="2">The sequence shown here is derived from an EMBL/GenBank/DDBJ whole genome shotgun (WGS) entry which is preliminary data.</text>
</comment>
<evidence type="ECO:0000313" key="2">
    <source>
        <dbReference type="EMBL" id="MBB1087576.1"/>
    </source>
</evidence>
<organism evidence="2 3">
    <name type="scientific">Marilutibacter penaei</name>
    <dbReference type="NCBI Taxonomy" id="2759900"/>
    <lineage>
        <taxon>Bacteria</taxon>
        <taxon>Pseudomonadati</taxon>
        <taxon>Pseudomonadota</taxon>
        <taxon>Gammaproteobacteria</taxon>
        <taxon>Lysobacterales</taxon>
        <taxon>Lysobacteraceae</taxon>
        <taxon>Marilutibacter</taxon>
    </lineage>
</organism>
<keyword evidence="3" id="KW-1185">Reference proteome</keyword>
<reference evidence="2 3" key="1">
    <citation type="submission" date="2020-07" db="EMBL/GenBank/DDBJ databases">
        <authorList>
            <person name="Xu S."/>
            <person name="Li A."/>
        </authorList>
    </citation>
    <scope>NUCLEOTIDE SEQUENCE [LARGE SCALE GENOMIC DNA]</scope>
    <source>
        <strain evidence="2 3">SG-8</strain>
    </source>
</reference>
<accession>A0A7W3U247</accession>
<name>A0A7W3U247_9GAMM</name>
<evidence type="ECO:0000313" key="3">
    <source>
        <dbReference type="Proteomes" id="UP000552587"/>
    </source>
</evidence>
<dbReference type="PROSITE" id="PS51257">
    <property type="entry name" value="PROKAR_LIPOPROTEIN"/>
    <property type="match status" value="1"/>
</dbReference>
<proteinExistence type="predicted"/>
<feature type="chain" id="PRO_5031181977" description="Glycine zipper 2TM domain-containing protein" evidence="1">
    <location>
        <begin position="21"/>
        <end position="57"/>
    </location>
</feature>